<dbReference type="RefSeq" id="WP_003382913.1">
    <property type="nucleotide sequence ID" value="NZ_JAAMYB010000001.1"/>
</dbReference>
<name>A0A9Q3V8E9_CLOBO</name>
<accession>A0A9Q3V8E9</accession>
<dbReference type="Proteomes" id="UP000813637">
    <property type="component" value="Unassembled WGS sequence"/>
</dbReference>
<organism evidence="2 3">
    <name type="scientific">Clostridium botulinum C</name>
    <dbReference type="NCBI Taxonomy" id="36828"/>
    <lineage>
        <taxon>Bacteria</taxon>
        <taxon>Bacillati</taxon>
        <taxon>Bacillota</taxon>
        <taxon>Clostridia</taxon>
        <taxon>Eubacteriales</taxon>
        <taxon>Clostridiaceae</taxon>
        <taxon>Clostridium</taxon>
    </lineage>
</organism>
<proteinExistence type="predicted"/>
<evidence type="ECO:0000313" key="3">
    <source>
        <dbReference type="Proteomes" id="UP000813637"/>
    </source>
</evidence>
<keyword evidence="1" id="KW-0175">Coiled coil</keyword>
<gene>
    <name evidence="2" type="ORF">G8S53_03045</name>
</gene>
<reference evidence="2" key="2">
    <citation type="journal article" date="2021" name="Microorganisms">
        <title>Extensive Genome Exploration of Clostridium botulinum Group III Field Strains.</title>
        <authorList>
            <person name="Fillo S."/>
            <person name="Giordani F."/>
            <person name="Tonon E."/>
            <person name="Drigo I."/>
            <person name="Anselmo A."/>
            <person name="Fortunato A."/>
            <person name="Lista F."/>
            <person name="Bano L."/>
        </authorList>
    </citation>
    <scope>NUCLEOTIDE SEQUENCE</scope>
    <source>
        <strain evidence="2">IZSVe-TV_9877_3_12</strain>
    </source>
</reference>
<dbReference type="AlphaFoldDB" id="A0A9Q3V8E9"/>
<sequence>MIKQQYIKDEFLFIEYDNGASVKVPFETEPKEVIPELPKNPLLELKKENKELKQQLEQCQQSIVELTALANTVTVPKV</sequence>
<evidence type="ECO:0000313" key="2">
    <source>
        <dbReference type="EMBL" id="MCD3194265.1"/>
    </source>
</evidence>
<protein>
    <submittedName>
        <fullName evidence="2">Uncharacterized protein</fullName>
    </submittedName>
</protein>
<feature type="coiled-coil region" evidence="1">
    <location>
        <begin position="42"/>
        <end position="69"/>
    </location>
</feature>
<comment type="caution">
    <text evidence="2">The sequence shown here is derived from an EMBL/GenBank/DDBJ whole genome shotgun (WGS) entry which is preliminary data.</text>
</comment>
<evidence type="ECO:0000256" key="1">
    <source>
        <dbReference type="SAM" id="Coils"/>
    </source>
</evidence>
<dbReference type="EMBL" id="JAAMYB010000001">
    <property type="protein sequence ID" value="MCD3194265.1"/>
    <property type="molecule type" value="Genomic_DNA"/>
</dbReference>
<reference evidence="2" key="1">
    <citation type="submission" date="2020-02" db="EMBL/GenBank/DDBJ databases">
        <authorList>
            <person name="Fillo S."/>
            <person name="Giordani F."/>
            <person name="Tonon E."/>
            <person name="Drigo I."/>
            <person name="Anselmo A."/>
            <person name="Fortunato A."/>
            <person name="Bano L."/>
            <person name="Lista F."/>
        </authorList>
    </citation>
    <scope>NUCLEOTIDE SEQUENCE</scope>
    <source>
        <strain evidence="2">IZSVe-TV_9877_3_12</strain>
    </source>
</reference>